<proteinExistence type="predicted"/>
<organism evidence="2 3">
    <name type="scientific">Pedobacter chinensis</name>
    <dbReference type="NCBI Taxonomy" id="2282421"/>
    <lineage>
        <taxon>Bacteria</taxon>
        <taxon>Pseudomonadati</taxon>
        <taxon>Bacteroidota</taxon>
        <taxon>Sphingobacteriia</taxon>
        <taxon>Sphingobacteriales</taxon>
        <taxon>Sphingobacteriaceae</taxon>
        <taxon>Pedobacter</taxon>
    </lineage>
</organism>
<keyword evidence="1" id="KW-0472">Membrane</keyword>
<dbReference type="Proteomes" id="UP000253961">
    <property type="component" value="Unassembled WGS sequence"/>
</dbReference>
<dbReference type="AlphaFoldDB" id="A0A369Q155"/>
<name>A0A369Q155_9SPHI</name>
<feature type="transmembrane region" description="Helical" evidence="1">
    <location>
        <begin position="72"/>
        <end position="93"/>
    </location>
</feature>
<comment type="caution">
    <text evidence="2">The sequence shown here is derived from an EMBL/GenBank/DDBJ whole genome shotgun (WGS) entry which is preliminary data.</text>
</comment>
<reference evidence="2 3" key="1">
    <citation type="submission" date="2018-07" db="EMBL/GenBank/DDBJ databases">
        <title>Pedobacter sp. nov., isolated from soil.</title>
        <authorList>
            <person name="Zhou L.Y."/>
            <person name="Du Z.J."/>
        </authorList>
    </citation>
    <scope>NUCLEOTIDE SEQUENCE [LARGE SCALE GENOMIC DNA]</scope>
    <source>
        <strain evidence="2 3">JDX94</strain>
    </source>
</reference>
<accession>A0A369Q155</accession>
<evidence type="ECO:0000313" key="3">
    <source>
        <dbReference type="Proteomes" id="UP000253961"/>
    </source>
</evidence>
<evidence type="ECO:0000313" key="2">
    <source>
        <dbReference type="EMBL" id="RDC56669.1"/>
    </source>
</evidence>
<keyword evidence="3" id="KW-1185">Reference proteome</keyword>
<feature type="transmembrane region" description="Helical" evidence="1">
    <location>
        <begin position="99"/>
        <end position="118"/>
    </location>
</feature>
<protein>
    <recommendedName>
        <fullName evidence="4">DUF4231 domain-containing protein</fullName>
    </recommendedName>
</protein>
<sequence>MKSLISLLKTRLNNIREFFWPLLEIEKPSPTAIEPPSFKLQVDEENLDQFLVLVNKINDAEEDRRKGIESKAALFISTISVATSIVVAANSMVISNSTFGFHVMISVFIAFILSIYAVRTVWFAVKALERGNYSVLGLKEINFKGSKFNFQKHLVSCLVNNKKYNQSTINLKADMMMMAQEYYKRAIIMISIFSLHVLIQCTLKYFANYIQ</sequence>
<evidence type="ECO:0008006" key="4">
    <source>
        <dbReference type="Google" id="ProtNLM"/>
    </source>
</evidence>
<feature type="transmembrane region" description="Helical" evidence="1">
    <location>
        <begin position="186"/>
        <end position="207"/>
    </location>
</feature>
<keyword evidence="1" id="KW-0812">Transmembrane</keyword>
<keyword evidence="1" id="KW-1133">Transmembrane helix</keyword>
<dbReference type="EMBL" id="QPKV01000003">
    <property type="protein sequence ID" value="RDC56669.1"/>
    <property type="molecule type" value="Genomic_DNA"/>
</dbReference>
<dbReference type="OrthoDB" id="1376650at2"/>
<evidence type="ECO:0000256" key="1">
    <source>
        <dbReference type="SAM" id="Phobius"/>
    </source>
</evidence>
<dbReference type="RefSeq" id="WP_115401858.1">
    <property type="nucleotide sequence ID" value="NZ_QPKV01000003.1"/>
</dbReference>
<gene>
    <name evidence="2" type="ORF">DU508_05510</name>
</gene>